<dbReference type="InterPro" id="IPR014716">
    <property type="entry name" value="Fibrinogen_a/b/g_C_1"/>
</dbReference>
<evidence type="ECO:0000256" key="1">
    <source>
        <dbReference type="SAM" id="Coils"/>
    </source>
</evidence>
<accession>A0A1X7VMJ6</accession>
<dbReference type="EnsemblMetazoa" id="Aqu2.1.41292_001">
    <property type="protein sequence ID" value="Aqu2.1.41292_001"/>
    <property type="gene ID" value="Aqu2.1.41292"/>
</dbReference>
<dbReference type="OrthoDB" id="206201at2759"/>
<dbReference type="Gene3D" id="3.90.215.10">
    <property type="entry name" value="Gamma Fibrinogen, chain A, domain 1"/>
    <property type="match status" value="1"/>
</dbReference>
<dbReference type="SUPFAM" id="SSF56496">
    <property type="entry name" value="Fibrinogen C-terminal domain-like"/>
    <property type="match status" value="1"/>
</dbReference>
<feature type="coiled-coil region" evidence="1">
    <location>
        <begin position="16"/>
        <end position="64"/>
    </location>
</feature>
<evidence type="ECO:0000313" key="2">
    <source>
        <dbReference type="EnsemblMetazoa" id="Aqu2.1.41292_001"/>
    </source>
</evidence>
<reference evidence="2" key="1">
    <citation type="submission" date="2017-05" db="UniProtKB">
        <authorList>
            <consortium name="EnsemblMetazoa"/>
        </authorList>
    </citation>
    <scope>IDENTIFICATION</scope>
</reference>
<evidence type="ECO:0008006" key="3">
    <source>
        <dbReference type="Google" id="ProtNLM"/>
    </source>
</evidence>
<name>A0A1X7VMJ6_AMPQE</name>
<keyword evidence="1" id="KW-0175">Coiled coil</keyword>
<protein>
    <recommendedName>
        <fullName evidence="3">Fibrinogen C-terminal domain-containing protein</fullName>
    </recommendedName>
</protein>
<proteinExistence type="predicted"/>
<organism evidence="2">
    <name type="scientific">Amphimedon queenslandica</name>
    <name type="common">Sponge</name>
    <dbReference type="NCBI Taxonomy" id="400682"/>
    <lineage>
        <taxon>Eukaryota</taxon>
        <taxon>Metazoa</taxon>
        <taxon>Porifera</taxon>
        <taxon>Demospongiae</taxon>
        <taxon>Heteroscleromorpha</taxon>
        <taxon>Haplosclerida</taxon>
        <taxon>Niphatidae</taxon>
        <taxon>Amphimedon</taxon>
    </lineage>
</organism>
<dbReference type="AlphaFoldDB" id="A0A1X7VMJ6"/>
<dbReference type="InParanoid" id="A0A1X7VMJ6"/>
<dbReference type="InterPro" id="IPR036056">
    <property type="entry name" value="Fibrinogen-like_C"/>
</dbReference>
<sequence length="324" mass="36395">MELMLNASITSINGRLNTTSQNMQSMETRIDLLSETQKITLGRLNTTSQNMQSMETRISETQKTTLNELYKKLNPSSLPRSCVEVLEISSGSPSGYYSLADPNGYPYSVYCYMDNFCNAGGGWKRVAKLDMKNSNENCPAELSMYHQDGKRACGRLVNDRGSCSWIIFPVNYEYSQVCGKVIGYQKGFPDGPDGDDGVILTLGTSQSHIWSFFASSSEEHSNCPCSSSPRAISVTSYIGSDYYCESAHTNGFPSNFTFLYTDDPLWDGQTCRFSEAACCKRPLIPWFHKKLGHTTTDYIEMRLCFNEGTHDEDSPVFQYEIYVK</sequence>